<sequence>MSRVVRFHEIGSPEVLKVEDIQVPAPKAGEVQIRVKAMGLNRAEVMFRTGQYVTQPTFPAITGYEAAGTIETVGPGVEGLTVSDKVSVVPCFMLGEYGLHGELVNAPAFGVVRHPDNLSWEEAAATWMMFVTAYGALVDIAKMQAGDVVLIRAASSSVGLAAIQIVNMLGGASVALTRGGAKRDALLAAGARHVIATAEQDLVAEVKSITGGKGARIAFDPVGGPEVPKILEALSFLGIFFQYGALDFSAVPVPVLSLLGKNLTLRGYQLFEVTTDPARLEQAKAFIVGGLASGALKPVIAKTFKLDEIVEATRFMESNEQVGKIVVTV</sequence>
<dbReference type="Pfam" id="PF08240">
    <property type="entry name" value="ADH_N"/>
    <property type="match status" value="1"/>
</dbReference>
<dbReference type="InterPro" id="IPR036291">
    <property type="entry name" value="NAD(P)-bd_dom_sf"/>
</dbReference>
<organism evidence="4 5">
    <name type="scientific">Methylobacterium soli</name>
    <dbReference type="NCBI Taxonomy" id="553447"/>
    <lineage>
        <taxon>Bacteria</taxon>
        <taxon>Pseudomonadati</taxon>
        <taxon>Pseudomonadota</taxon>
        <taxon>Alphaproteobacteria</taxon>
        <taxon>Hyphomicrobiales</taxon>
        <taxon>Methylobacteriaceae</taxon>
        <taxon>Methylobacterium</taxon>
    </lineage>
</organism>
<dbReference type="Proteomes" id="UP000474159">
    <property type="component" value="Unassembled WGS sequence"/>
</dbReference>
<dbReference type="SUPFAM" id="SSF51735">
    <property type="entry name" value="NAD(P)-binding Rossmann-fold domains"/>
    <property type="match status" value="1"/>
</dbReference>
<evidence type="ECO:0000256" key="1">
    <source>
        <dbReference type="ARBA" id="ARBA00022857"/>
    </source>
</evidence>
<dbReference type="RefSeq" id="WP_151002485.1">
    <property type="nucleotide sequence ID" value="NZ_BPQY01000624.1"/>
</dbReference>
<name>A0A6L3ST57_9HYPH</name>
<evidence type="ECO:0000259" key="3">
    <source>
        <dbReference type="SMART" id="SM00829"/>
    </source>
</evidence>
<dbReference type="SMART" id="SM00829">
    <property type="entry name" value="PKS_ER"/>
    <property type="match status" value="1"/>
</dbReference>
<proteinExistence type="predicted"/>
<dbReference type="Gene3D" id="3.40.50.720">
    <property type="entry name" value="NAD(P)-binding Rossmann-like Domain"/>
    <property type="match status" value="1"/>
</dbReference>
<dbReference type="Gene3D" id="3.90.180.10">
    <property type="entry name" value="Medium-chain alcohol dehydrogenases, catalytic domain"/>
    <property type="match status" value="1"/>
</dbReference>
<evidence type="ECO:0000313" key="5">
    <source>
        <dbReference type="Proteomes" id="UP000474159"/>
    </source>
</evidence>
<gene>
    <name evidence="4" type="ORF">F6X53_21900</name>
</gene>
<dbReference type="PANTHER" id="PTHR48106">
    <property type="entry name" value="QUINONE OXIDOREDUCTASE PIG3-RELATED"/>
    <property type="match status" value="1"/>
</dbReference>
<dbReference type="CDD" id="cd08268">
    <property type="entry name" value="MDR2"/>
    <property type="match status" value="1"/>
</dbReference>
<evidence type="ECO:0000256" key="2">
    <source>
        <dbReference type="ARBA" id="ARBA00023002"/>
    </source>
</evidence>
<protein>
    <submittedName>
        <fullName evidence="4">Zinc-dependent alcohol dehydrogenase family protein</fullName>
    </submittedName>
</protein>
<dbReference type="Pfam" id="PF00107">
    <property type="entry name" value="ADH_zinc_N"/>
    <property type="match status" value="1"/>
</dbReference>
<dbReference type="InterPro" id="IPR013149">
    <property type="entry name" value="ADH-like_C"/>
</dbReference>
<dbReference type="SUPFAM" id="SSF50129">
    <property type="entry name" value="GroES-like"/>
    <property type="match status" value="1"/>
</dbReference>
<feature type="domain" description="Enoyl reductase (ER)" evidence="3">
    <location>
        <begin position="11"/>
        <end position="327"/>
    </location>
</feature>
<comment type="caution">
    <text evidence="4">The sequence shown here is derived from an EMBL/GenBank/DDBJ whole genome shotgun (WGS) entry which is preliminary data.</text>
</comment>
<evidence type="ECO:0000313" key="4">
    <source>
        <dbReference type="EMBL" id="KAB1076747.1"/>
    </source>
</evidence>
<dbReference type="GO" id="GO:0016651">
    <property type="term" value="F:oxidoreductase activity, acting on NAD(P)H"/>
    <property type="evidence" value="ECO:0007669"/>
    <property type="project" value="TreeGrafter"/>
</dbReference>
<dbReference type="EMBL" id="VZZK01000027">
    <property type="protein sequence ID" value="KAB1076747.1"/>
    <property type="molecule type" value="Genomic_DNA"/>
</dbReference>
<keyword evidence="5" id="KW-1185">Reference proteome</keyword>
<dbReference type="InterPro" id="IPR020843">
    <property type="entry name" value="ER"/>
</dbReference>
<dbReference type="GO" id="GO:0070402">
    <property type="term" value="F:NADPH binding"/>
    <property type="evidence" value="ECO:0007669"/>
    <property type="project" value="TreeGrafter"/>
</dbReference>
<accession>A0A6L3ST57</accession>
<dbReference type="InterPro" id="IPR013154">
    <property type="entry name" value="ADH-like_N"/>
</dbReference>
<reference evidence="4 5" key="1">
    <citation type="submission" date="2019-09" db="EMBL/GenBank/DDBJ databases">
        <title>YIM 48816 draft genome.</title>
        <authorList>
            <person name="Jiang L."/>
        </authorList>
    </citation>
    <scope>NUCLEOTIDE SEQUENCE [LARGE SCALE GENOMIC DNA]</scope>
    <source>
        <strain evidence="4 5">YIM 48816</strain>
    </source>
</reference>
<keyword evidence="2" id="KW-0560">Oxidoreductase</keyword>
<dbReference type="PANTHER" id="PTHR48106:SF5">
    <property type="entry name" value="ZINC-CONTAINING ALCOHOL DEHYDROGENASE"/>
    <property type="match status" value="1"/>
</dbReference>
<dbReference type="AlphaFoldDB" id="A0A6L3ST57"/>
<keyword evidence="1" id="KW-0521">NADP</keyword>
<dbReference type="InterPro" id="IPR011032">
    <property type="entry name" value="GroES-like_sf"/>
</dbReference>
<dbReference type="OrthoDB" id="9805883at2"/>